<protein>
    <submittedName>
        <fullName evidence="1">Uncharacterized protein</fullName>
    </submittedName>
</protein>
<keyword evidence="2" id="KW-1185">Reference proteome</keyword>
<dbReference type="EMBL" id="MSFO01000010">
    <property type="protein sequence ID" value="PLB43927.1"/>
    <property type="molecule type" value="Genomic_DNA"/>
</dbReference>
<proteinExistence type="predicted"/>
<dbReference type="Proteomes" id="UP000234275">
    <property type="component" value="Unassembled WGS sequence"/>
</dbReference>
<dbReference type="VEuPathDB" id="FungiDB:P170DRAFT_65767"/>
<evidence type="ECO:0000313" key="2">
    <source>
        <dbReference type="Proteomes" id="UP000234275"/>
    </source>
</evidence>
<gene>
    <name evidence="1" type="ORF">P170DRAFT_65767</name>
</gene>
<dbReference type="AlphaFoldDB" id="A0A2I2FTM1"/>
<accession>A0A2I2FTM1</accession>
<evidence type="ECO:0000313" key="1">
    <source>
        <dbReference type="EMBL" id="PLB43927.1"/>
    </source>
</evidence>
<name>A0A2I2FTM1_9EURO</name>
<comment type="caution">
    <text evidence="1">The sequence shown here is derived from an EMBL/GenBank/DDBJ whole genome shotgun (WGS) entry which is preliminary data.</text>
</comment>
<organism evidence="1 2">
    <name type="scientific">Aspergillus steynii IBT 23096</name>
    <dbReference type="NCBI Taxonomy" id="1392250"/>
    <lineage>
        <taxon>Eukaryota</taxon>
        <taxon>Fungi</taxon>
        <taxon>Dikarya</taxon>
        <taxon>Ascomycota</taxon>
        <taxon>Pezizomycotina</taxon>
        <taxon>Eurotiomycetes</taxon>
        <taxon>Eurotiomycetidae</taxon>
        <taxon>Eurotiales</taxon>
        <taxon>Aspergillaceae</taxon>
        <taxon>Aspergillus</taxon>
        <taxon>Aspergillus subgen. Circumdati</taxon>
    </lineage>
</organism>
<dbReference type="GeneID" id="36563027"/>
<dbReference type="RefSeq" id="XP_024699229.1">
    <property type="nucleotide sequence ID" value="XM_024855321.1"/>
</dbReference>
<sequence length="84" mass="9864">MTSRMTPLHRPSRSFPFGLSRATGARRSAQRWADRRKPRLSLFWPRPSRPFSFLLLFCSSALLFGHHPSPLLFHPIYFSFYTPL</sequence>
<reference evidence="1 2" key="1">
    <citation type="submission" date="2016-12" db="EMBL/GenBank/DDBJ databases">
        <title>The genomes of Aspergillus section Nigri reveals drivers in fungal speciation.</title>
        <authorList>
            <consortium name="DOE Joint Genome Institute"/>
            <person name="Vesth T.C."/>
            <person name="Nybo J."/>
            <person name="Theobald S."/>
            <person name="Brandl J."/>
            <person name="Frisvad J.C."/>
            <person name="Nielsen K.F."/>
            <person name="Lyhne E.K."/>
            <person name="Kogle M.E."/>
            <person name="Kuo A."/>
            <person name="Riley R."/>
            <person name="Clum A."/>
            <person name="Nolan M."/>
            <person name="Lipzen A."/>
            <person name="Salamov A."/>
            <person name="Henrissat B."/>
            <person name="Wiebenga A."/>
            <person name="De Vries R.P."/>
            <person name="Grigoriev I.V."/>
            <person name="Mortensen U.H."/>
            <person name="Andersen M.R."/>
            <person name="Baker S.E."/>
        </authorList>
    </citation>
    <scope>NUCLEOTIDE SEQUENCE [LARGE SCALE GENOMIC DNA]</scope>
    <source>
        <strain evidence="1 2">IBT 23096</strain>
    </source>
</reference>